<dbReference type="PANTHER" id="PTHR43194">
    <property type="entry name" value="HYDROLASE ALPHA/BETA FOLD FAMILY"/>
    <property type="match status" value="1"/>
</dbReference>
<evidence type="ECO:0000259" key="1">
    <source>
        <dbReference type="Pfam" id="PF12146"/>
    </source>
</evidence>
<dbReference type="Proteomes" id="UP001596047">
    <property type="component" value="Unassembled WGS sequence"/>
</dbReference>
<dbReference type="EMBL" id="JBHSOW010000096">
    <property type="protein sequence ID" value="MFC5652422.1"/>
    <property type="molecule type" value="Genomic_DNA"/>
</dbReference>
<keyword evidence="3" id="KW-1185">Reference proteome</keyword>
<sequence>MPFFHIEDVSIHYREQGAGQSAIVCLHPPCITGQLFDTLGRELEEDHHILSLDIRGHGSSEEGHGTLTHAMIAEDTRQLLDELNIKKAYLCGYGAGSFPVLAALLAYPERFSGGILISGMAEYRDILTRSNLQASFISSALKAKETIVKRAVRQEVQNKASYAVLSEDALQGDSVKWREYASACLNASFNRELSQIKHPMLLVYGTADKISRDYAEQLYRHLPNAELYGVQRASRQLLTDEPIKTAMVIKQWMAKQEQPEMADTYEERQQLLEELVSHGVQDGMNGIGAQELR</sequence>
<evidence type="ECO:0000313" key="2">
    <source>
        <dbReference type="EMBL" id="MFC5652422.1"/>
    </source>
</evidence>
<comment type="caution">
    <text evidence="2">The sequence shown here is derived from an EMBL/GenBank/DDBJ whole genome shotgun (WGS) entry which is preliminary data.</text>
</comment>
<dbReference type="SUPFAM" id="SSF53474">
    <property type="entry name" value="alpha/beta-Hydrolases"/>
    <property type="match status" value="1"/>
</dbReference>
<gene>
    <name evidence="2" type="ORF">ACFPYJ_25560</name>
</gene>
<dbReference type="GO" id="GO:0016787">
    <property type="term" value="F:hydrolase activity"/>
    <property type="evidence" value="ECO:0007669"/>
    <property type="project" value="UniProtKB-KW"/>
</dbReference>
<dbReference type="Gene3D" id="3.40.50.1820">
    <property type="entry name" value="alpha/beta hydrolase"/>
    <property type="match status" value="1"/>
</dbReference>
<dbReference type="InterPro" id="IPR029058">
    <property type="entry name" value="AB_hydrolase_fold"/>
</dbReference>
<organism evidence="2 3">
    <name type="scientific">Paenibacillus solisilvae</name>
    <dbReference type="NCBI Taxonomy" id="2486751"/>
    <lineage>
        <taxon>Bacteria</taxon>
        <taxon>Bacillati</taxon>
        <taxon>Bacillota</taxon>
        <taxon>Bacilli</taxon>
        <taxon>Bacillales</taxon>
        <taxon>Paenibacillaceae</taxon>
        <taxon>Paenibacillus</taxon>
    </lineage>
</organism>
<dbReference type="InterPro" id="IPR022742">
    <property type="entry name" value="Hydrolase_4"/>
</dbReference>
<reference evidence="3" key="1">
    <citation type="journal article" date="2019" name="Int. J. Syst. Evol. Microbiol.">
        <title>The Global Catalogue of Microorganisms (GCM) 10K type strain sequencing project: providing services to taxonomists for standard genome sequencing and annotation.</title>
        <authorList>
            <consortium name="The Broad Institute Genomics Platform"/>
            <consortium name="The Broad Institute Genome Sequencing Center for Infectious Disease"/>
            <person name="Wu L."/>
            <person name="Ma J."/>
        </authorList>
    </citation>
    <scope>NUCLEOTIDE SEQUENCE [LARGE SCALE GENOMIC DNA]</scope>
    <source>
        <strain evidence="3">CGMCC 1.3240</strain>
    </source>
</reference>
<protein>
    <submittedName>
        <fullName evidence="2">Alpha/beta fold hydrolase</fullName>
    </submittedName>
</protein>
<keyword evidence="2" id="KW-0378">Hydrolase</keyword>
<name>A0ABW0W2M4_9BACL</name>
<dbReference type="InterPro" id="IPR050228">
    <property type="entry name" value="Carboxylesterase_BioH"/>
</dbReference>
<evidence type="ECO:0000313" key="3">
    <source>
        <dbReference type="Proteomes" id="UP001596047"/>
    </source>
</evidence>
<dbReference type="Pfam" id="PF12146">
    <property type="entry name" value="Hydrolase_4"/>
    <property type="match status" value="1"/>
</dbReference>
<accession>A0ABW0W2M4</accession>
<dbReference type="PANTHER" id="PTHR43194:SF2">
    <property type="entry name" value="PEROXISOMAL MEMBRANE PROTEIN LPX1"/>
    <property type="match status" value="1"/>
</dbReference>
<proteinExistence type="predicted"/>
<feature type="domain" description="Serine aminopeptidase S33" evidence="1">
    <location>
        <begin position="23"/>
        <end position="225"/>
    </location>
</feature>
<dbReference type="RefSeq" id="WP_379191057.1">
    <property type="nucleotide sequence ID" value="NZ_JBHSOW010000096.1"/>
</dbReference>